<feature type="region of interest" description="Disordered" evidence="1">
    <location>
        <begin position="96"/>
        <end position="147"/>
    </location>
</feature>
<feature type="compositionally biased region" description="Basic and acidic residues" evidence="1">
    <location>
        <begin position="370"/>
        <end position="383"/>
    </location>
</feature>
<organism evidence="2 3">
    <name type="scientific">Amylocarpus encephaloides</name>
    <dbReference type="NCBI Taxonomy" id="45428"/>
    <lineage>
        <taxon>Eukaryota</taxon>
        <taxon>Fungi</taxon>
        <taxon>Dikarya</taxon>
        <taxon>Ascomycota</taxon>
        <taxon>Pezizomycotina</taxon>
        <taxon>Leotiomycetes</taxon>
        <taxon>Helotiales</taxon>
        <taxon>Helotiales incertae sedis</taxon>
        <taxon>Amylocarpus</taxon>
    </lineage>
</organism>
<feature type="region of interest" description="Disordered" evidence="1">
    <location>
        <begin position="200"/>
        <end position="255"/>
    </location>
</feature>
<dbReference type="Proteomes" id="UP000824998">
    <property type="component" value="Unassembled WGS sequence"/>
</dbReference>
<dbReference type="EMBL" id="MU251527">
    <property type="protein sequence ID" value="KAG9232844.1"/>
    <property type="molecule type" value="Genomic_DNA"/>
</dbReference>
<keyword evidence="3" id="KW-1185">Reference proteome</keyword>
<evidence type="ECO:0000256" key="1">
    <source>
        <dbReference type="SAM" id="MobiDB-lite"/>
    </source>
</evidence>
<feature type="region of interest" description="Disordered" evidence="1">
    <location>
        <begin position="358"/>
        <end position="401"/>
    </location>
</feature>
<feature type="compositionally biased region" description="Polar residues" evidence="1">
    <location>
        <begin position="1"/>
        <end position="10"/>
    </location>
</feature>
<sequence>MTLVTTATKRTSPDAHTARREHRASWSGDPSSWSGSCSRSWQAHGHRHAHPRAHAHAHAHGLPKLDDRRYFEGAGEDRRDFVGLGGSMPRDEHVMSLRRASSRAGQGGSQKETGTEGTPDRIPVGPATQRVLNSSMRETTTTDSKGERATRAVCFGEKTCHHGRRQSSLVDAEKSGVMVKPPMRAVDSLGVAPLRGFPALRADPPDGMTYGSGTPTQSRRELREADDIGRDSEGALGERLRSREKTPPESSEFEGWEVEPSRRVLIILVRSTDRMLTSDGVVTTVTCRRIEFPASYTSETLMDSSQARSPIGTWSPLVGGREPKSVQLNPTVAPYTTCKLPLATRQIEPCHRADRILPTEAAGGRSQTHRLTDSETRLRDQARSPDLSPSQGLSPYQHHVRERPNGILISKFLTEPRPTIRTSMCVLQRR</sequence>
<feature type="compositionally biased region" description="Basic residues" evidence="1">
    <location>
        <begin position="44"/>
        <end position="61"/>
    </location>
</feature>
<evidence type="ECO:0000313" key="2">
    <source>
        <dbReference type="EMBL" id="KAG9232844.1"/>
    </source>
</evidence>
<protein>
    <submittedName>
        <fullName evidence="2">Uncharacterized protein</fullName>
    </submittedName>
</protein>
<feature type="compositionally biased region" description="Polar residues" evidence="1">
    <location>
        <begin position="130"/>
        <end position="143"/>
    </location>
</feature>
<accession>A0A9P8C3V0</accession>
<feature type="compositionally biased region" description="Basic and acidic residues" evidence="1">
    <location>
        <begin position="218"/>
        <end position="247"/>
    </location>
</feature>
<proteinExistence type="predicted"/>
<dbReference type="AlphaFoldDB" id="A0A9P8C3V0"/>
<name>A0A9P8C3V0_9HELO</name>
<evidence type="ECO:0000313" key="3">
    <source>
        <dbReference type="Proteomes" id="UP000824998"/>
    </source>
</evidence>
<feature type="compositionally biased region" description="Low complexity" evidence="1">
    <location>
        <begin position="25"/>
        <end position="43"/>
    </location>
</feature>
<gene>
    <name evidence="2" type="ORF">BJ875DRAFT_442770</name>
</gene>
<comment type="caution">
    <text evidence="2">The sequence shown here is derived from an EMBL/GenBank/DDBJ whole genome shotgun (WGS) entry which is preliminary data.</text>
</comment>
<feature type="region of interest" description="Disordered" evidence="1">
    <location>
        <begin position="1"/>
        <end position="61"/>
    </location>
</feature>
<reference evidence="2" key="1">
    <citation type="journal article" date="2021" name="IMA Fungus">
        <title>Genomic characterization of three marine fungi, including Emericellopsis atlantica sp. nov. with signatures of a generalist lifestyle and marine biomass degradation.</title>
        <authorList>
            <person name="Hagestad O.C."/>
            <person name="Hou L."/>
            <person name="Andersen J.H."/>
            <person name="Hansen E.H."/>
            <person name="Altermark B."/>
            <person name="Li C."/>
            <person name="Kuhnert E."/>
            <person name="Cox R.J."/>
            <person name="Crous P.W."/>
            <person name="Spatafora J.W."/>
            <person name="Lail K."/>
            <person name="Amirebrahimi M."/>
            <person name="Lipzen A."/>
            <person name="Pangilinan J."/>
            <person name="Andreopoulos W."/>
            <person name="Hayes R.D."/>
            <person name="Ng V."/>
            <person name="Grigoriev I.V."/>
            <person name="Jackson S.A."/>
            <person name="Sutton T.D.S."/>
            <person name="Dobson A.D.W."/>
            <person name="Rama T."/>
        </authorList>
    </citation>
    <scope>NUCLEOTIDE SEQUENCE</scope>
    <source>
        <strain evidence="2">TRa018bII</strain>
    </source>
</reference>